<organism evidence="5 6">
    <name type="scientific">Collinsella aerofaciens</name>
    <dbReference type="NCBI Taxonomy" id="74426"/>
    <lineage>
        <taxon>Bacteria</taxon>
        <taxon>Bacillati</taxon>
        <taxon>Actinomycetota</taxon>
        <taxon>Coriobacteriia</taxon>
        <taxon>Coriobacteriales</taxon>
        <taxon>Coriobacteriaceae</taxon>
        <taxon>Collinsella</taxon>
    </lineage>
</organism>
<dbReference type="Pfam" id="PF00717">
    <property type="entry name" value="Peptidase_S24"/>
    <property type="match status" value="1"/>
</dbReference>
<dbReference type="InterPro" id="IPR001387">
    <property type="entry name" value="Cro/C1-type_HTH"/>
</dbReference>
<accession>A0A5K1IK32</accession>
<dbReference type="RefSeq" id="WP_152067344.1">
    <property type="nucleotide sequence ID" value="NZ_CABWIF010000002.1"/>
</dbReference>
<dbReference type="EC" id="3.4.21.88" evidence="5"/>
<reference evidence="5 6" key="1">
    <citation type="submission" date="2019-10" db="EMBL/GenBank/DDBJ databases">
        <authorList>
            <person name="Wolf R A."/>
        </authorList>
    </citation>
    <scope>NUCLEOTIDE SEQUENCE [LARGE SCALE GENOMIC DNA]</scope>
    <source>
        <strain evidence="5">Collinsella_aerofaciens_DSM_13712</strain>
    </source>
</reference>
<dbReference type="AlphaFoldDB" id="A0A5K1IK32"/>
<dbReference type="GO" id="GO:0003677">
    <property type="term" value="F:DNA binding"/>
    <property type="evidence" value="ECO:0007669"/>
    <property type="project" value="UniProtKB-KW"/>
</dbReference>
<keyword evidence="2" id="KW-0238">DNA-binding</keyword>
<feature type="domain" description="HTH cro/C1-type" evidence="4">
    <location>
        <begin position="7"/>
        <end position="61"/>
    </location>
</feature>
<dbReference type="GO" id="GO:0004252">
    <property type="term" value="F:serine-type endopeptidase activity"/>
    <property type="evidence" value="ECO:0007669"/>
    <property type="project" value="UniProtKB-EC"/>
</dbReference>
<keyword evidence="1" id="KW-0805">Transcription regulation</keyword>
<evidence type="ECO:0000256" key="3">
    <source>
        <dbReference type="ARBA" id="ARBA00023163"/>
    </source>
</evidence>
<evidence type="ECO:0000313" key="6">
    <source>
        <dbReference type="Proteomes" id="UP000368032"/>
    </source>
</evidence>
<dbReference type="InterPro" id="IPR036286">
    <property type="entry name" value="LexA/Signal_pep-like_sf"/>
</dbReference>
<proteinExistence type="predicted"/>
<gene>
    <name evidence="5" type="primary">lexA_2</name>
    <name evidence="5" type="ORF">CKJAJONC_01128</name>
</gene>
<keyword evidence="5" id="KW-0378">Hydrolase</keyword>
<evidence type="ECO:0000259" key="4">
    <source>
        <dbReference type="PROSITE" id="PS50943"/>
    </source>
</evidence>
<dbReference type="InterPro" id="IPR039418">
    <property type="entry name" value="LexA-like"/>
</dbReference>
<dbReference type="Pfam" id="PF01381">
    <property type="entry name" value="HTH_3"/>
    <property type="match status" value="1"/>
</dbReference>
<dbReference type="CDD" id="cd00093">
    <property type="entry name" value="HTH_XRE"/>
    <property type="match status" value="1"/>
</dbReference>
<keyword evidence="3" id="KW-0804">Transcription</keyword>
<dbReference type="Gene3D" id="1.10.260.40">
    <property type="entry name" value="lambda repressor-like DNA-binding domains"/>
    <property type="match status" value="1"/>
</dbReference>
<dbReference type="PANTHER" id="PTHR40661:SF3">
    <property type="entry name" value="FELS-1 PROPHAGE TRANSCRIPTIONAL REGULATOR"/>
    <property type="match status" value="1"/>
</dbReference>
<dbReference type="PANTHER" id="PTHR40661">
    <property type="match status" value="1"/>
</dbReference>
<dbReference type="InterPro" id="IPR010982">
    <property type="entry name" value="Lambda_DNA-bd_dom_sf"/>
</dbReference>
<dbReference type="InterPro" id="IPR015927">
    <property type="entry name" value="Peptidase_S24_S26A/B/C"/>
</dbReference>
<dbReference type="CDD" id="cd06529">
    <property type="entry name" value="S24_LexA-like"/>
    <property type="match status" value="1"/>
</dbReference>
<dbReference type="Proteomes" id="UP000368032">
    <property type="component" value="Unassembled WGS sequence"/>
</dbReference>
<dbReference type="PROSITE" id="PS50943">
    <property type="entry name" value="HTH_CROC1"/>
    <property type="match status" value="1"/>
</dbReference>
<dbReference type="SUPFAM" id="SSF51306">
    <property type="entry name" value="LexA/Signal peptidase"/>
    <property type="match status" value="1"/>
</dbReference>
<dbReference type="Gene3D" id="2.10.109.10">
    <property type="entry name" value="Umud Fragment, subunit A"/>
    <property type="match status" value="1"/>
</dbReference>
<evidence type="ECO:0000256" key="1">
    <source>
        <dbReference type="ARBA" id="ARBA00023015"/>
    </source>
</evidence>
<sequence length="226" mass="24612">MPISDNIKKLRQIFDVTQDELGEIAGVTGNAVSQWENGRSEPRMGAIERMAACYQISKSHLIEDGGMDQIDPVSKKPKGSSYMPAGAMPVVASSATVPLLTLGRVHAGSLADEEEVAHRVEVPASVCAGHPRAFALEVEGDCMNRVIPEGSHVLVDPDRQPANGSIAVVETEDYRAVMRRWYKGSTKLMLSADSFEDYEDMIFGMDDGPVRVIGTVVWFQAADEME</sequence>
<protein>
    <submittedName>
        <fullName evidence="5">LexA repressor</fullName>
        <ecNumber evidence="5">3.4.21.88</ecNumber>
    </submittedName>
</protein>
<dbReference type="SUPFAM" id="SSF47413">
    <property type="entry name" value="lambda repressor-like DNA-binding domains"/>
    <property type="match status" value="1"/>
</dbReference>
<evidence type="ECO:0000256" key="2">
    <source>
        <dbReference type="ARBA" id="ARBA00023125"/>
    </source>
</evidence>
<dbReference type="EMBL" id="CABWIF010000002">
    <property type="protein sequence ID" value="VWL87412.1"/>
    <property type="molecule type" value="Genomic_DNA"/>
</dbReference>
<dbReference type="SMART" id="SM00530">
    <property type="entry name" value="HTH_XRE"/>
    <property type="match status" value="1"/>
</dbReference>
<name>A0A5K1IK32_9ACTN</name>
<evidence type="ECO:0000313" key="5">
    <source>
        <dbReference type="EMBL" id="VWL87412.1"/>
    </source>
</evidence>